<organism evidence="1 2">
    <name type="scientific">Dermacentor silvarum</name>
    <name type="common">Tick</name>
    <dbReference type="NCBI Taxonomy" id="543639"/>
    <lineage>
        <taxon>Eukaryota</taxon>
        <taxon>Metazoa</taxon>
        <taxon>Ecdysozoa</taxon>
        <taxon>Arthropoda</taxon>
        <taxon>Chelicerata</taxon>
        <taxon>Arachnida</taxon>
        <taxon>Acari</taxon>
        <taxon>Parasitiformes</taxon>
        <taxon>Ixodida</taxon>
        <taxon>Ixodoidea</taxon>
        <taxon>Ixodidae</taxon>
        <taxon>Rhipicephalinae</taxon>
        <taxon>Dermacentor</taxon>
    </lineage>
</organism>
<comment type="caution">
    <text evidence="1">The sequence shown here is derived from an EMBL/GenBank/DDBJ whole genome shotgun (WGS) entry which is preliminary data.</text>
</comment>
<dbReference type="EMBL" id="CM023477">
    <property type="protein sequence ID" value="KAH7938214.1"/>
    <property type="molecule type" value="Genomic_DNA"/>
</dbReference>
<reference evidence="1" key="1">
    <citation type="submission" date="2020-05" db="EMBL/GenBank/DDBJ databases">
        <title>Large-scale comparative analyses of tick genomes elucidate their genetic diversity and vector capacities.</title>
        <authorList>
            <person name="Jia N."/>
            <person name="Wang J."/>
            <person name="Shi W."/>
            <person name="Du L."/>
            <person name="Sun Y."/>
            <person name="Zhan W."/>
            <person name="Jiang J."/>
            <person name="Wang Q."/>
            <person name="Zhang B."/>
            <person name="Ji P."/>
            <person name="Sakyi L.B."/>
            <person name="Cui X."/>
            <person name="Yuan T."/>
            <person name="Jiang B."/>
            <person name="Yang W."/>
            <person name="Lam T.T.-Y."/>
            <person name="Chang Q."/>
            <person name="Ding S."/>
            <person name="Wang X."/>
            <person name="Zhu J."/>
            <person name="Ruan X."/>
            <person name="Zhao L."/>
            <person name="Wei J."/>
            <person name="Que T."/>
            <person name="Du C."/>
            <person name="Cheng J."/>
            <person name="Dai P."/>
            <person name="Han X."/>
            <person name="Huang E."/>
            <person name="Gao Y."/>
            <person name="Liu J."/>
            <person name="Shao H."/>
            <person name="Ye R."/>
            <person name="Li L."/>
            <person name="Wei W."/>
            <person name="Wang X."/>
            <person name="Wang C."/>
            <person name="Yang T."/>
            <person name="Huo Q."/>
            <person name="Li W."/>
            <person name="Guo W."/>
            <person name="Chen H."/>
            <person name="Zhou L."/>
            <person name="Ni X."/>
            <person name="Tian J."/>
            <person name="Zhou Y."/>
            <person name="Sheng Y."/>
            <person name="Liu T."/>
            <person name="Pan Y."/>
            <person name="Xia L."/>
            <person name="Li J."/>
            <person name="Zhao F."/>
            <person name="Cao W."/>
        </authorList>
    </citation>
    <scope>NUCLEOTIDE SEQUENCE</scope>
    <source>
        <strain evidence="1">Dsil-2018</strain>
    </source>
</reference>
<protein>
    <submittedName>
        <fullName evidence="1">Uncharacterized protein</fullName>
    </submittedName>
</protein>
<evidence type="ECO:0000313" key="1">
    <source>
        <dbReference type="EMBL" id="KAH7938214.1"/>
    </source>
</evidence>
<dbReference type="Proteomes" id="UP000821865">
    <property type="component" value="Chromosome 8"/>
</dbReference>
<name>A0ACB8CBH0_DERSI</name>
<evidence type="ECO:0000313" key="2">
    <source>
        <dbReference type="Proteomes" id="UP000821865"/>
    </source>
</evidence>
<sequence>MDPRRVLGLLGRLYEEILRQAITLVTAVSICMLTVSVLIRVLESSRNDDLRLGYVRYPDKDGEGGGEEEPVMLMSSFANAFSFLSVIMIVNCTMVLLYKGGHYRIIQTWLMGGSAILLFATGYYYGGRLLFYFNVSVDHLTWSFITWNVGMAGIAALYFDGPFLMQQGYLIYTSVLMALTIEESLPEWTSWTLLVLISIWDVFAVLCVVGPLRMLLETAKERNEPLFPALIFSTSSAWCYDLGERTASLTDVHAFSSAVAVRSDHCPCEAEKFRSMLASPAPVHAMHSVNEHSVDDTTPNSSSSPQAHEHTCSPPVSIVTSESLAGSTNRGYLASSPKIEETSVMVRSVSKRKLARCKASSATTGPSGTNSTPAKKEHAGGSSYGRTPARQDPREFPATFFSRNARNLRGTHGADFPDAQRYQTTPPFIPAENICPCSCRNRPDRPAYTTDAERRYALQAPADGLPGDRGMKMGLGDFIFYSVLVGEASRLGSAATVVACYVSIIVGIFLTLALLVVLQKPLPALPLSISLGMLAYFSSVSLTEPFLDAVGSLAL</sequence>
<proteinExistence type="predicted"/>
<accession>A0ACB8CBH0</accession>
<keyword evidence="2" id="KW-1185">Reference proteome</keyword>
<gene>
    <name evidence="1" type="ORF">HPB49_021748</name>
</gene>